<keyword evidence="1" id="KW-0805">Transcription regulation</keyword>
<name>A0A4R7NWH8_9GAMM</name>
<dbReference type="Proteomes" id="UP000295341">
    <property type="component" value="Unassembled WGS sequence"/>
</dbReference>
<dbReference type="PROSITE" id="PS51118">
    <property type="entry name" value="HTH_HXLR"/>
    <property type="match status" value="1"/>
</dbReference>
<feature type="domain" description="HTH hxlR-type" evidence="4">
    <location>
        <begin position="41"/>
        <end position="139"/>
    </location>
</feature>
<organism evidence="5 6">
    <name type="scientific">Panacagrimonas perspica</name>
    <dbReference type="NCBI Taxonomy" id="381431"/>
    <lineage>
        <taxon>Bacteria</taxon>
        <taxon>Pseudomonadati</taxon>
        <taxon>Pseudomonadota</taxon>
        <taxon>Gammaproteobacteria</taxon>
        <taxon>Nevskiales</taxon>
        <taxon>Nevskiaceae</taxon>
        <taxon>Panacagrimonas</taxon>
    </lineage>
</organism>
<dbReference type="Gene3D" id="1.10.10.10">
    <property type="entry name" value="Winged helix-like DNA-binding domain superfamily/Winged helix DNA-binding domain"/>
    <property type="match status" value="1"/>
</dbReference>
<reference evidence="5 6" key="1">
    <citation type="submission" date="2019-03" db="EMBL/GenBank/DDBJ databases">
        <title>Genomic Encyclopedia of Type Strains, Phase IV (KMG-IV): sequencing the most valuable type-strain genomes for metagenomic binning, comparative biology and taxonomic classification.</title>
        <authorList>
            <person name="Goeker M."/>
        </authorList>
    </citation>
    <scope>NUCLEOTIDE SEQUENCE [LARGE SCALE GENOMIC DNA]</scope>
    <source>
        <strain evidence="5 6">DSM 26377</strain>
    </source>
</reference>
<dbReference type="Pfam" id="PF01638">
    <property type="entry name" value="HxlR"/>
    <property type="match status" value="1"/>
</dbReference>
<gene>
    <name evidence="5" type="ORF">DFR24_3992</name>
</gene>
<evidence type="ECO:0000256" key="3">
    <source>
        <dbReference type="ARBA" id="ARBA00023163"/>
    </source>
</evidence>
<sequence length="171" mass="18606">MKVSTQTKAVSNAASPYLARKQSRRGAVLSAQRGHILSEECPSQQVLKNVTSRWGVLVLIVLQGGTHRFSELRRSVGGVSERMLTQTLQRLESDGLVHRVALNVVPPHVEYSLTELGAEAAAKVRSLADWIEINLHRVLANRQTGRGNGTRPTAVPVRQVKAARSGNGSSR</sequence>
<evidence type="ECO:0000256" key="2">
    <source>
        <dbReference type="ARBA" id="ARBA00023125"/>
    </source>
</evidence>
<evidence type="ECO:0000313" key="5">
    <source>
        <dbReference type="EMBL" id="TDU25554.1"/>
    </source>
</evidence>
<dbReference type="SUPFAM" id="SSF46785">
    <property type="entry name" value="Winged helix' DNA-binding domain"/>
    <property type="match status" value="1"/>
</dbReference>
<dbReference type="InterPro" id="IPR036390">
    <property type="entry name" value="WH_DNA-bd_sf"/>
</dbReference>
<dbReference type="InterPro" id="IPR002577">
    <property type="entry name" value="HTH_HxlR"/>
</dbReference>
<evidence type="ECO:0000259" key="4">
    <source>
        <dbReference type="PROSITE" id="PS51118"/>
    </source>
</evidence>
<keyword evidence="6" id="KW-1185">Reference proteome</keyword>
<dbReference type="OrthoDB" id="9807069at2"/>
<accession>A0A4R7NWH8</accession>
<comment type="caution">
    <text evidence="5">The sequence shown here is derived from an EMBL/GenBank/DDBJ whole genome shotgun (WGS) entry which is preliminary data.</text>
</comment>
<dbReference type="PANTHER" id="PTHR33204:SF37">
    <property type="entry name" value="HTH-TYPE TRANSCRIPTIONAL REGULATOR YODB"/>
    <property type="match status" value="1"/>
</dbReference>
<keyword evidence="2" id="KW-0238">DNA-binding</keyword>
<evidence type="ECO:0000313" key="6">
    <source>
        <dbReference type="Proteomes" id="UP000295341"/>
    </source>
</evidence>
<evidence type="ECO:0000256" key="1">
    <source>
        <dbReference type="ARBA" id="ARBA00023015"/>
    </source>
</evidence>
<dbReference type="PANTHER" id="PTHR33204">
    <property type="entry name" value="TRANSCRIPTIONAL REGULATOR, MARR FAMILY"/>
    <property type="match status" value="1"/>
</dbReference>
<keyword evidence="3" id="KW-0804">Transcription</keyword>
<dbReference type="InterPro" id="IPR036388">
    <property type="entry name" value="WH-like_DNA-bd_sf"/>
</dbReference>
<dbReference type="AlphaFoldDB" id="A0A4R7NWH8"/>
<proteinExistence type="predicted"/>
<protein>
    <submittedName>
        <fullName evidence="5">HxlR family transcriptional regulator</fullName>
    </submittedName>
</protein>
<dbReference type="EMBL" id="SOBT01000011">
    <property type="protein sequence ID" value="TDU25554.1"/>
    <property type="molecule type" value="Genomic_DNA"/>
</dbReference>
<dbReference type="GO" id="GO:0003677">
    <property type="term" value="F:DNA binding"/>
    <property type="evidence" value="ECO:0007669"/>
    <property type="project" value="UniProtKB-KW"/>
</dbReference>